<name>A0A2V1DGM9_9PLEO</name>
<feature type="compositionally biased region" description="Low complexity" evidence="1">
    <location>
        <begin position="97"/>
        <end position="189"/>
    </location>
</feature>
<feature type="compositionally biased region" description="Basic and acidic residues" evidence="1">
    <location>
        <begin position="58"/>
        <end position="96"/>
    </location>
</feature>
<evidence type="ECO:0000256" key="1">
    <source>
        <dbReference type="SAM" id="MobiDB-lite"/>
    </source>
</evidence>
<gene>
    <name evidence="2" type="ORF">DM02DRAFT_104283</name>
</gene>
<feature type="compositionally biased region" description="Low complexity" evidence="1">
    <location>
        <begin position="435"/>
        <end position="458"/>
    </location>
</feature>
<dbReference type="STRING" id="97972.A0A2V1DGM9"/>
<protein>
    <submittedName>
        <fullName evidence="2">Uncharacterized protein</fullName>
    </submittedName>
</protein>
<feature type="compositionally biased region" description="Basic and acidic residues" evidence="1">
    <location>
        <begin position="31"/>
        <end position="41"/>
    </location>
</feature>
<organism evidence="2 3">
    <name type="scientific">Periconia macrospinosa</name>
    <dbReference type="NCBI Taxonomy" id="97972"/>
    <lineage>
        <taxon>Eukaryota</taxon>
        <taxon>Fungi</taxon>
        <taxon>Dikarya</taxon>
        <taxon>Ascomycota</taxon>
        <taxon>Pezizomycotina</taxon>
        <taxon>Dothideomycetes</taxon>
        <taxon>Pleosporomycetidae</taxon>
        <taxon>Pleosporales</taxon>
        <taxon>Massarineae</taxon>
        <taxon>Periconiaceae</taxon>
        <taxon>Periconia</taxon>
    </lineage>
</organism>
<proteinExistence type="predicted"/>
<keyword evidence="3" id="KW-1185">Reference proteome</keyword>
<evidence type="ECO:0000313" key="2">
    <source>
        <dbReference type="EMBL" id="PVH96763.1"/>
    </source>
</evidence>
<sequence>MNLITAPGESIGCQKKDKKKCRTLPAVVDPRNMDKDKDKPNTHAAKKPKGKSNTPASKPKDKPNTPAAKPKDKPNSPAAKPKDKPNTPSVKPKDKSATPSTTRAASTTPKQSKSSSFASKASTASPSATSSSRISKTSLESTSKTGASSSGATSGSSSSRPANGTSSSGTSSKTGHSSTPSASSSSSSASSSASASASKYICGQSCGKKGCAVKPTKRADLYYRPRSTARSETFQKWNKKRALGTVQPGKVNRYVLDIIKNAGSDNELDYAYATHFAVSKNGTFVNKPYAAFATGLEGCTGIAVVSKKGYWISHFMEIAFQTDQKPKWDNLWTAVTKGNAKYTIPSTLTTIFGEGTEPVIYIMRPRDADTKKILYDSQIKDIMGKVRTGVLKDAKEIPWEYLKPKDEKELNTVFETTARGKMLIEYDNNNNPPKAETTSSPGTASATATPTPTTTPVQSAAARIFMEDKVYTQEWTATEPQIKGEKETPVDKIPDHRATCLEHASKSITKDDLFTAFNSAFTGGVDIAKPISKTGTFKSADDAAIEVQFNIKLSASQKGCKTSSHTKIMKTGLRSAVRAAMGQCPKGASKDEFMGVKPDVHSSGVGCLDMEIFVV</sequence>
<dbReference type="OrthoDB" id="3886018at2759"/>
<evidence type="ECO:0000313" key="3">
    <source>
        <dbReference type="Proteomes" id="UP000244855"/>
    </source>
</evidence>
<dbReference type="EMBL" id="KZ805455">
    <property type="protein sequence ID" value="PVH96763.1"/>
    <property type="molecule type" value="Genomic_DNA"/>
</dbReference>
<dbReference type="Proteomes" id="UP000244855">
    <property type="component" value="Unassembled WGS sequence"/>
</dbReference>
<dbReference type="AlphaFoldDB" id="A0A2V1DGM9"/>
<feature type="region of interest" description="Disordered" evidence="1">
    <location>
        <begin position="425"/>
        <end position="458"/>
    </location>
</feature>
<reference evidence="2 3" key="1">
    <citation type="journal article" date="2018" name="Sci. Rep.">
        <title>Comparative genomics provides insights into the lifestyle and reveals functional heterogeneity of dark septate endophytic fungi.</title>
        <authorList>
            <person name="Knapp D.G."/>
            <person name="Nemeth J.B."/>
            <person name="Barry K."/>
            <person name="Hainaut M."/>
            <person name="Henrissat B."/>
            <person name="Johnson J."/>
            <person name="Kuo A."/>
            <person name="Lim J.H.P."/>
            <person name="Lipzen A."/>
            <person name="Nolan M."/>
            <person name="Ohm R.A."/>
            <person name="Tamas L."/>
            <person name="Grigoriev I.V."/>
            <person name="Spatafora J.W."/>
            <person name="Nagy L.G."/>
            <person name="Kovacs G.M."/>
        </authorList>
    </citation>
    <scope>NUCLEOTIDE SEQUENCE [LARGE SCALE GENOMIC DNA]</scope>
    <source>
        <strain evidence="2 3">DSE2036</strain>
    </source>
</reference>
<feature type="region of interest" description="Disordered" evidence="1">
    <location>
        <begin position="1"/>
        <end position="189"/>
    </location>
</feature>
<accession>A0A2V1DGM9</accession>